<dbReference type="RefSeq" id="WP_025294085.1">
    <property type="nucleotide sequence ID" value="NZ_CP006644.1"/>
</dbReference>
<feature type="transmembrane region" description="Helical" evidence="1">
    <location>
        <begin position="15"/>
        <end position="35"/>
    </location>
</feature>
<evidence type="ECO:0000313" key="2">
    <source>
        <dbReference type="EMBL" id="AHE55924.1"/>
    </source>
</evidence>
<sequence length="111" mass="11927">MIVAFLMRLGLSQRLAGVAVWIIAAALLLLAVWWLRTSAYSAGVSDTDAKWKAASEEVEKQAEVATAVADSAAEVRAVEHVQQVEKEKEKIDEAVREGSSPLDVLFGGNGM</sequence>
<dbReference type="Proteomes" id="UP000018851">
    <property type="component" value="Chromosome"/>
</dbReference>
<proteinExistence type="predicted"/>
<dbReference type="HOGENOM" id="CLU_2169469_0_0_5"/>
<dbReference type="STRING" id="1123269.NX02_21460"/>
<gene>
    <name evidence="2" type="ORF">NX02_21460</name>
</gene>
<organism evidence="2 3">
    <name type="scientific">Sphingomonas sanxanigenens DSM 19645 = NX02</name>
    <dbReference type="NCBI Taxonomy" id="1123269"/>
    <lineage>
        <taxon>Bacteria</taxon>
        <taxon>Pseudomonadati</taxon>
        <taxon>Pseudomonadota</taxon>
        <taxon>Alphaproteobacteria</taxon>
        <taxon>Sphingomonadales</taxon>
        <taxon>Sphingomonadaceae</taxon>
        <taxon>Sphingomonas</taxon>
    </lineage>
</organism>
<dbReference type="PATRIC" id="fig|1123269.5.peg.4200"/>
<accession>W0ADE6</accession>
<dbReference type="KEGG" id="ssan:NX02_21460"/>
<protein>
    <submittedName>
        <fullName evidence="2">Uncharacterized protein</fullName>
    </submittedName>
</protein>
<name>W0ADE6_9SPHN</name>
<reference evidence="2 3" key="1">
    <citation type="submission" date="2013-07" db="EMBL/GenBank/DDBJ databases">
        <title>Completed genome of Sphingomonas sanxanigenens NX02.</title>
        <authorList>
            <person name="Ma T."/>
            <person name="Huang H."/>
            <person name="Wu M."/>
            <person name="Li X."/>
            <person name="Li G."/>
        </authorList>
    </citation>
    <scope>NUCLEOTIDE SEQUENCE [LARGE SCALE GENOMIC DNA]</scope>
    <source>
        <strain evidence="2 3">NX02</strain>
    </source>
</reference>
<dbReference type="EMBL" id="CP006644">
    <property type="protein sequence ID" value="AHE55924.1"/>
    <property type="molecule type" value="Genomic_DNA"/>
</dbReference>
<keyword evidence="1" id="KW-1133">Transmembrane helix</keyword>
<dbReference type="AlphaFoldDB" id="W0ADE6"/>
<keyword evidence="1" id="KW-0472">Membrane</keyword>
<keyword evidence="1" id="KW-0812">Transmembrane</keyword>
<evidence type="ECO:0000256" key="1">
    <source>
        <dbReference type="SAM" id="Phobius"/>
    </source>
</evidence>
<evidence type="ECO:0000313" key="3">
    <source>
        <dbReference type="Proteomes" id="UP000018851"/>
    </source>
</evidence>
<keyword evidence="3" id="KW-1185">Reference proteome</keyword>